<proteinExistence type="predicted"/>
<dbReference type="OrthoDB" id="2356263at2"/>
<dbReference type="InterPro" id="IPR036271">
    <property type="entry name" value="Tet_transcr_reg_TetR-rel_C_sf"/>
</dbReference>
<dbReference type="Pfam" id="PF17939">
    <property type="entry name" value="TetR_C_30"/>
    <property type="match status" value="1"/>
</dbReference>
<dbReference type="Gene3D" id="1.10.357.10">
    <property type="entry name" value="Tetracycline Repressor, domain 2"/>
    <property type="match status" value="1"/>
</dbReference>
<reference evidence="4 5" key="1">
    <citation type="submission" date="2017-05" db="EMBL/GenBank/DDBJ databases">
        <title>Genomic insights into alkan degradation activity of Oleiphilus messinensis.</title>
        <authorList>
            <person name="Kozyavkin S.A."/>
            <person name="Slesarev A.I."/>
            <person name="Golyshin P.N."/>
            <person name="Korzhenkov A."/>
            <person name="Golyshina O.N."/>
            <person name="Toshchakov S.V."/>
        </authorList>
    </citation>
    <scope>NUCLEOTIDE SEQUENCE [LARGE SCALE GENOMIC DNA]</scope>
    <source>
        <strain evidence="4 5">ME102</strain>
    </source>
</reference>
<dbReference type="InterPro" id="IPR001647">
    <property type="entry name" value="HTH_TetR"/>
</dbReference>
<dbReference type="EMBL" id="CP021425">
    <property type="protein sequence ID" value="ARU57021.1"/>
    <property type="molecule type" value="Genomic_DNA"/>
</dbReference>
<dbReference type="AlphaFoldDB" id="A0A1Y0I979"/>
<dbReference type="InterPro" id="IPR050109">
    <property type="entry name" value="HTH-type_TetR-like_transc_reg"/>
</dbReference>
<organism evidence="4 5">
    <name type="scientific">Oleiphilus messinensis</name>
    <dbReference type="NCBI Taxonomy" id="141451"/>
    <lineage>
        <taxon>Bacteria</taxon>
        <taxon>Pseudomonadati</taxon>
        <taxon>Pseudomonadota</taxon>
        <taxon>Gammaproteobacteria</taxon>
        <taxon>Oceanospirillales</taxon>
        <taxon>Oleiphilaceae</taxon>
        <taxon>Oleiphilus</taxon>
    </lineage>
</organism>
<keyword evidence="1 2" id="KW-0238">DNA-binding</keyword>
<dbReference type="PRINTS" id="PR00455">
    <property type="entry name" value="HTHTETR"/>
</dbReference>
<dbReference type="SUPFAM" id="SSF48498">
    <property type="entry name" value="Tetracyclin repressor-like, C-terminal domain"/>
    <property type="match status" value="1"/>
</dbReference>
<evidence type="ECO:0000256" key="2">
    <source>
        <dbReference type="PROSITE-ProRule" id="PRU00335"/>
    </source>
</evidence>
<evidence type="ECO:0000313" key="4">
    <source>
        <dbReference type="EMBL" id="ARU57021.1"/>
    </source>
</evidence>
<feature type="DNA-binding region" description="H-T-H motif" evidence="2">
    <location>
        <begin position="27"/>
        <end position="46"/>
    </location>
</feature>
<dbReference type="PANTHER" id="PTHR30055">
    <property type="entry name" value="HTH-TYPE TRANSCRIPTIONAL REGULATOR RUTR"/>
    <property type="match status" value="1"/>
</dbReference>
<evidence type="ECO:0000313" key="5">
    <source>
        <dbReference type="Proteomes" id="UP000196027"/>
    </source>
</evidence>
<evidence type="ECO:0000256" key="1">
    <source>
        <dbReference type="ARBA" id="ARBA00023125"/>
    </source>
</evidence>
<dbReference type="PANTHER" id="PTHR30055:SF235">
    <property type="entry name" value="TRANSCRIPTIONAL REGULATORY PROTEIN"/>
    <property type="match status" value="1"/>
</dbReference>
<keyword evidence="5" id="KW-1185">Reference proteome</keyword>
<feature type="domain" description="HTH tetR-type" evidence="3">
    <location>
        <begin position="4"/>
        <end position="64"/>
    </location>
</feature>
<sequence length="236" mass="26591">MAQSDTVDRILDAAEVLFAERGFSETSLRMITSKAKVNLAAVNYHFGSKNALIQAVFSRFLSPFSVMFEKELNNREQNAVSPPDVEELLRIMTTTIVSLPTRNRHGLTIFMRLLGLAYTQSQGHLRRYLETEYSRVFRRFMRLIKEATPELSNIDRFWRIQFMLGSVAFTMSSSDALSDILKNEIGVETTTVDIVNRLVPFLAAGITAPAGEQHLVVNENNKAVVRSDRDSGSRPS</sequence>
<dbReference type="InterPro" id="IPR023772">
    <property type="entry name" value="DNA-bd_HTH_TetR-type_CS"/>
</dbReference>
<dbReference type="PROSITE" id="PS01081">
    <property type="entry name" value="HTH_TETR_1"/>
    <property type="match status" value="1"/>
</dbReference>
<dbReference type="KEGG" id="ome:OLMES_2977"/>
<dbReference type="RefSeq" id="WP_087461955.1">
    <property type="nucleotide sequence ID" value="NZ_CP021425.1"/>
</dbReference>
<evidence type="ECO:0000259" key="3">
    <source>
        <dbReference type="PROSITE" id="PS50977"/>
    </source>
</evidence>
<dbReference type="GO" id="GO:0003700">
    <property type="term" value="F:DNA-binding transcription factor activity"/>
    <property type="evidence" value="ECO:0007669"/>
    <property type="project" value="TreeGrafter"/>
</dbReference>
<accession>A0A1Y0I979</accession>
<dbReference type="Proteomes" id="UP000196027">
    <property type="component" value="Chromosome"/>
</dbReference>
<protein>
    <submittedName>
        <fullName evidence="4">TetR family transcriptional regulator</fullName>
    </submittedName>
</protein>
<dbReference type="SUPFAM" id="SSF46689">
    <property type="entry name" value="Homeodomain-like"/>
    <property type="match status" value="1"/>
</dbReference>
<dbReference type="InterPro" id="IPR041586">
    <property type="entry name" value="PsrA_TetR_C"/>
</dbReference>
<dbReference type="GO" id="GO:0000976">
    <property type="term" value="F:transcription cis-regulatory region binding"/>
    <property type="evidence" value="ECO:0007669"/>
    <property type="project" value="TreeGrafter"/>
</dbReference>
<dbReference type="Pfam" id="PF00440">
    <property type="entry name" value="TetR_N"/>
    <property type="match status" value="1"/>
</dbReference>
<gene>
    <name evidence="4" type="ORF">OLMES_2977</name>
</gene>
<dbReference type="InterPro" id="IPR009057">
    <property type="entry name" value="Homeodomain-like_sf"/>
</dbReference>
<name>A0A1Y0I979_9GAMM</name>
<dbReference type="PROSITE" id="PS50977">
    <property type="entry name" value="HTH_TETR_2"/>
    <property type="match status" value="1"/>
</dbReference>